<dbReference type="GO" id="GO:0055085">
    <property type="term" value="P:transmembrane transport"/>
    <property type="evidence" value="ECO:0007669"/>
    <property type="project" value="InterPro"/>
</dbReference>
<keyword evidence="10" id="KW-1185">Reference proteome</keyword>
<evidence type="ECO:0000313" key="9">
    <source>
        <dbReference type="EMBL" id="MBB6729794.1"/>
    </source>
</evidence>
<evidence type="ECO:0000256" key="5">
    <source>
        <dbReference type="ARBA" id="ARBA00022989"/>
    </source>
</evidence>
<evidence type="ECO:0000256" key="6">
    <source>
        <dbReference type="ARBA" id="ARBA00023136"/>
    </source>
</evidence>
<evidence type="ECO:0000256" key="7">
    <source>
        <dbReference type="RuleBase" id="RU363032"/>
    </source>
</evidence>
<reference evidence="9 10" key="1">
    <citation type="submission" date="2020-08" db="EMBL/GenBank/DDBJ databases">
        <title>Cohnella phylogeny.</title>
        <authorList>
            <person name="Dunlap C."/>
        </authorList>
    </citation>
    <scope>NUCLEOTIDE SEQUENCE [LARGE SCALE GENOMIC DNA]</scope>
    <source>
        <strain evidence="9 10">CBP 2801</strain>
    </source>
</reference>
<dbReference type="AlphaFoldDB" id="A0A7X0SJ94"/>
<evidence type="ECO:0000256" key="2">
    <source>
        <dbReference type="ARBA" id="ARBA00022448"/>
    </source>
</evidence>
<protein>
    <submittedName>
        <fullName evidence="9">Carbohydrate ABC transporter permease</fullName>
    </submittedName>
</protein>
<dbReference type="Proteomes" id="UP000564644">
    <property type="component" value="Unassembled WGS sequence"/>
</dbReference>
<feature type="transmembrane region" description="Helical" evidence="7">
    <location>
        <begin position="161"/>
        <end position="183"/>
    </location>
</feature>
<dbReference type="CDD" id="cd06261">
    <property type="entry name" value="TM_PBP2"/>
    <property type="match status" value="1"/>
</dbReference>
<dbReference type="PANTHER" id="PTHR43744:SF9">
    <property type="entry name" value="POLYGALACTURONAN_RHAMNOGALACTURONAN TRANSPORT SYSTEM PERMEASE PROTEIN YTCP"/>
    <property type="match status" value="1"/>
</dbReference>
<evidence type="ECO:0000256" key="1">
    <source>
        <dbReference type="ARBA" id="ARBA00004651"/>
    </source>
</evidence>
<dbReference type="EMBL" id="JACJVO010000003">
    <property type="protein sequence ID" value="MBB6729794.1"/>
    <property type="molecule type" value="Genomic_DNA"/>
</dbReference>
<evidence type="ECO:0000313" key="10">
    <source>
        <dbReference type="Proteomes" id="UP000564644"/>
    </source>
</evidence>
<dbReference type="PROSITE" id="PS50928">
    <property type="entry name" value="ABC_TM1"/>
    <property type="match status" value="1"/>
</dbReference>
<dbReference type="Pfam" id="PF00528">
    <property type="entry name" value="BPD_transp_1"/>
    <property type="match status" value="1"/>
</dbReference>
<proteinExistence type="inferred from homology"/>
<dbReference type="InterPro" id="IPR035906">
    <property type="entry name" value="MetI-like_sf"/>
</dbReference>
<comment type="caution">
    <text evidence="9">The sequence shown here is derived from an EMBL/GenBank/DDBJ whole genome shotgun (WGS) entry which is preliminary data.</text>
</comment>
<comment type="similarity">
    <text evidence="7">Belongs to the binding-protein-dependent transport system permease family.</text>
</comment>
<evidence type="ECO:0000256" key="3">
    <source>
        <dbReference type="ARBA" id="ARBA00022475"/>
    </source>
</evidence>
<accession>A0A7X0SJ94</accession>
<sequence length="270" mass="30219">MAATLYPLIYVAFASVSDPSLFVRHSGLLLYPQGFTIEAYKLVLNNPMIYISYLNTLLYVVAGTVLNLAMTILGAYALSRKDLYWKNAITLVIVFTMFFSGGLIPLYFTVMDLGLLNNRLALLLPVAINTMNLIIMRTSFLSIPVDLEESATIDGANDFTILQRVILPLSGPIIAVMILYYGVAHWNSWFNAMIFLRDRELYPLQLILREILLSNSTDTMMTDVSSVNKTPVGETIKYATIIVATIPILFVYPFLQRYFVKGVMIGALKG</sequence>
<keyword evidence="5 7" id="KW-1133">Transmembrane helix</keyword>
<keyword evidence="3" id="KW-1003">Cell membrane</keyword>
<dbReference type="PANTHER" id="PTHR43744">
    <property type="entry name" value="ABC TRANSPORTER PERMEASE PROTEIN MG189-RELATED-RELATED"/>
    <property type="match status" value="1"/>
</dbReference>
<feature type="transmembrane region" description="Helical" evidence="7">
    <location>
        <begin position="50"/>
        <end position="76"/>
    </location>
</feature>
<keyword evidence="2 7" id="KW-0813">Transport</keyword>
<comment type="subcellular location">
    <subcellularLocation>
        <location evidence="1 7">Cell membrane</location>
        <topology evidence="1 7">Multi-pass membrane protein</topology>
    </subcellularLocation>
</comment>
<organism evidence="9 10">
    <name type="scientific">Cohnella zeiphila</name>
    <dbReference type="NCBI Taxonomy" id="2761120"/>
    <lineage>
        <taxon>Bacteria</taxon>
        <taxon>Bacillati</taxon>
        <taxon>Bacillota</taxon>
        <taxon>Bacilli</taxon>
        <taxon>Bacillales</taxon>
        <taxon>Paenibacillaceae</taxon>
        <taxon>Cohnella</taxon>
    </lineage>
</organism>
<keyword evidence="6 7" id="KW-0472">Membrane</keyword>
<gene>
    <name evidence="9" type="ORF">H7C18_02700</name>
</gene>
<evidence type="ECO:0000256" key="4">
    <source>
        <dbReference type="ARBA" id="ARBA00022692"/>
    </source>
</evidence>
<dbReference type="InterPro" id="IPR000515">
    <property type="entry name" value="MetI-like"/>
</dbReference>
<dbReference type="Gene3D" id="1.10.3720.10">
    <property type="entry name" value="MetI-like"/>
    <property type="match status" value="1"/>
</dbReference>
<dbReference type="SUPFAM" id="SSF161098">
    <property type="entry name" value="MetI-like"/>
    <property type="match status" value="1"/>
</dbReference>
<name>A0A7X0SJ94_9BACL</name>
<feature type="transmembrane region" description="Helical" evidence="7">
    <location>
        <begin position="236"/>
        <end position="255"/>
    </location>
</feature>
<feature type="transmembrane region" description="Helical" evidence="7">
    <location>
        <begin position="120"/>
        <end position="140"/>
    </location>
</feature>
<dbReference type="GO" id="GO:0005886">
    <property type="term" value="C:plasma membrane"/>
    <property type="evidence" value="ECO:0007669"/>
    <property type="project" value="UniProtKB-SubCell"/>
</dbReference>
<keyword evidence="4 7" id="KW-0812">Transmembrane</keyword>
<feature type="transmembrane region" description="Helical" evidence="7">
    <location>
        <begin position="88"/>
        <end position="108"/>
    </location>
</feature>
<feature type="domain" description="ABC transmembrane type-1" evidence="8">
    <location>
        <begin position="53"/>
        <end position="253"/>
    </location>
</feature>
<evidence type="ECO:0000259" key="8">
    <source>
        <dbReference type="PROSITE" id="PS50928"/>
    </source>
</evidence>